<keyword evidence="4" id="KW-1185">Reference proteome</keyword>
<gene>
    <name evidence="3" type="ORF">P167DRAFT_534124</name>
</gene>
<proteinExistence type="predicted"/>
<dbReference type="Proteomes" id="UP000277580">
    <property type="component" value="Unassembled WGS sequence"/>
</dbReference>
<accession>A0A3N4KXR5</accession>
<feature type="transmembrane region" description="Helical" evidence="2">
    <location>
        <begin position="182"/>
        <end position="204"/>
    </location>
</feature>
<dbReference type="AlphaFoldDB" id="A0A3N4KXR5"/>
<feature type="region of interest" description="Disordered" evidence="1">
    <location>
        <begin position="408"/>
        <end position="457"/>
    </location>
</feature>
<feature type="compositionally biased region" description="Basic and acidic residues" evidence="1">
    <location>
        <begin position="427"/>
        <end position="436"/>
    </location>
</feature>
<evidence type="ECO:0000256" key="1">
    <source>
        <dbReference type="SAM" id="MobiDB-lite"/>
    </source>
</evidence>
<keyword evidence="2" id="KW-0812">Transmembrane</keyword>
<protein>
    <submittedName>
        <fullName evidence="3">Uncharacterized protein</fullName>
    </submittedName>
</protein>
<organism evidence="3 4">
    <name type="scientific">Morchella conica CCBAS932</name>
    <dbReference type="NCBI Taxonomy" id="1392247"/>
    <lineage>
        <taxon>Eukaryota</taxon>
        <taxon>Fungi</taxon>
        <taxon>Dikarya</taxon>
        <taxon>Ascomycota</taxon>
        <taxon>Pezizomycotina</taxon>
        <taxon>Pezizomycetes</taxon>
        <taxon>Pezizales</taxon>
        <taxon>Morchellaceae</taxon>
        <taxon>Morchella</taxon>
    </lineage>
</organism>
<name>A0A3N4KXR5_9PEZI</name>
<feature type="transmembrane region" description="Helical" evidence="2">
    <location>
        <begin position="34"/>
        <end position="56"/>
    </location>
</feature>
<dbReference type="EMBL" id="ML119118">
    <property type="protein sequence ID" value="RPB14278.1"/>
    <property type="molecule type" value="Genomic_DNA"/>
</dbReference>
<sequence length="457" mass="51079">MFFTHKYQRAQDLQSQLPPITLTRISPQERRKKIIIVFAVVVCFATLFIVSGVILLTQGQSFSRDLCPGSGTPVNYNAGQQTARGRHYSPLGKGITIDLSFGSLDFTVAKSIDIAWDIIVGRGGQLLLLWIAHKVYVATLDHVTETSAVGYDFYLALAFDIGPWAMVLAIRNQILATRKHVIKVLFILYSVAYIAMFPTLMSAMTGYTNYTSPYIVFEDQSMIPLEDFMGSAERYGDTLVLNGTWYPLDYDMTNCLDHPSGHYSYGFSKLVWKLVCGLHLYWVLGMFFLWLDACLHSQLYQAGHRIGKIRAILDVAESLKEDLGPDTCAYTGAQLKKELQKRNPRLTYYQTRKGIPLQIGLSSQSRGGPIDLDAARGCLFGKQPEIMKHAIWDRDTASEFGGSPALTRDAQFGRMGGSDFGSPALTRDAEFGRLDNFETVDTGDEDPREGDLSYSRQ</sequence>
<feature type="transmembrane region" description="Helical" evidence="2">
    <location>
        <begin position="270"/>
        <end position="291"/>
    </location>
</feature>
<keyword evidence="2" id="KW-0472">Membrane</keyword>
<dbReference type="InParanoid" id="A0A3N4KXR5"/>
<keyword evidence="2" id="KW-1133">Transmembrane helix</keyword>
<reference evidence="3 4" key="1">
    <citation type="journal article" date="2018" name="Nat. Ecol. Evol.">
        <title>Pezizomycetes genomes reveal the molecular basis of ectomycorrhizal truffle lifestyle.</title>
        <authorList>
            <person name="Murat C."/>
            <person name="Payen T."/>
            <person name="Noel B."/>
            <person name="Kuo A."/>
            <person name="Morin E."/>
            <person name="Chen J."/>
            <person name="Kohler A."/>
            <person name="Krizsan K."/>
            <person name="Balestrini R."/>
            <person name="Da Silva C."/>
            <person name="Montanini B."/>
            <person name="Hainaut M."/>
            <person name="Levati E."/>
            <person name="Barry K.W."/>
            <person name="Belfiori B."/>
            <person name="Cichocki N."/>
            <person name="Clum A."/>
            <person name="Dockter R.B."/>
            <person name="Fauchery L."/>
            <person name="Guy J."/>
            <person name="Iotti M."/>
            <person name="Le Tacon F."/>
            <person name="Lindquist E.A."/>
            <person name="Lipzen A."/>
            <person name="Malagnac F."/>
            <person name="Mello A."/>
            <person name="Molinier V."/>
            <person name="Miyauchi S."/>
            <person name="Poulain J."/>
            <person name="Riccioni C."/>
            <person name="Rubini A."/>
            <person name="Sitrit Y."/>
            <person name="Splivallo R."/>
            <person name="Traeger S."/>
            <person name="Wang M."/>
            <person name="Zifcakova L."/>
            <person name="Wipf D."/>
            <person name="Zambonelli A."/>
            <person name="Paolocci F."/>
            <person name="Nowrousian M."/>
            <person name="Ottonello S."/>
            <person name="Baldrian P."/>
            <person name="Spatafora J.W."/>
            <person name="Henrissat B."/>
            <person name="Nagy L.G."/>
            <person name="Aury J.M."/>
            <person name="Wincker P."/>
            <person name="Grigoriev I.V."/>
            <person name="Bonfante P."/>
            <person name="Martin F.M."/>
        </authorList>
    </citation>
    <scope>NUCLEOTIDE SEQUENCE [LARGE SCALE GENOMIC DNA]</scope>
    <source>
        <strain evidence="3 4">CCBAS932</strain>
    </source>
</reference>
<evidence type="ECO:0000313" key="4">
    <source>
        <dbReference type="Proteomes" id="UP000277580"/>
    </source>
</evidence>
<evidence type="ECO:0000256" key="2">
    <source>
        <dbReference type="SAM" id="Phobius"/>
    </source>
</evidence>
<dbReference type="OrthoDB" id="3903561at2759"/>
<evidence type="ECO:0000313" key="3">
    <source>
        <dbReference type="EMBL" id="RPB14278.1"/>
    </source>
</evidence>
<feature type="transmembrane region" description="Helical" evidence="2">
    <location>
        <begin position="153"/>
        <end position="170"/>
    </location>
</feature>
<dbReference type="STRING" id="1392247.A0A3N4KXR5"/>